<reference evidence="4" key="4">
    <citation type="submission" date="2025-05" db="UniProtKB">
        <authorList>
            <consortium name="EnsemblFungi"/>
        </authorList>
    </citation>
    <scope>IDENTIFICATION</scope>
    <source>
        <strain evidence="4">isolate 1-1 / race 1 (BBBD)</strain>
    </source>
</reference>
<evidence type="ECO:0000259" key="2">
    <source>
        <dbReference type="Pfam" id="PF20231"/>
    </source>
</evidence>
<dbReference type="Pfam" id="PF20231">
    <property type="entry name" value="DUF6589"/>
    <property type="match status" value="1"/>
</dbReference>
<dbReference type="EnsemblFungi" id="PTTG_12265-t43_2">
    <property type="protein sequence ID" value="PTTG_12265-t43_2-p1"/>
    <property type="gene ID" value="PTTG_12265"/>
</dbReference>
<dbReference type="VEuPathDB" id="FungiDB:PTTG_12265"/>
<name>A0A180GQ12_PUCT1</name>
<reference evidence="3" key="2">
    <citation type="submission" date="2016-05" db="EMBL/GenBank/DDBJ databases">
        <title>Comparative analysis highlights variable genome content of wheat rusts and divergence of the mating loci.</title>
        <authorList>
            <person name="Cuomo C.A."/>
            <person name="Bakkeren G."/>
            <person name="Szabo L."/>
            <person name="Khalil H."/>
            <person name="Joly D."/>
            <person name="Goldberg J."/>
            <person name="Young S."/>
            <person name="Zeng Q."/>
            <person name="Fellers J."/>
        </authorList>
    </citation>
    <scope>NUCLEOTIDE SEQUENCE [LARGE SCALE GENOMIC DNA]</scope>
    <source>
        <strain evidence="3">1-1 BBBD Race 1</strain>
    </source>
</reference>
<feature type="non-terminal residue" evidence="3">
    <location>
        <position position="445"/>
    </location>
</feature>
<proteinExistence type="predicted"/>
<dbReference type="EMBL" id="ADAS02000038">
    <property type="protein sequence ID" value="OAV94631.1"/>
    <property type="molecule type" value="Genomic_DNA"/>
</dbReference>
<feature type="compositionally biased region" description="Acidic residues" evidence="1">
    <location>
        <begin position="82"/>
        <end position="99"/>
    </location>
</feature>
<protein>
    <recommendedName>
        <fullName evidence="2">DUF6589 domain-containing protein</fullName>
    </recommendedName>
</protein>
<dbReference type="AlphaFoldDB" id="A0A180GQ12"/>
<dbReference type="InterPro" id="IPR046496">
    <property type="entry name" value="DUF6589"/>
</dbReference>
<accession>A0A180GQ12</accession>
<reference evidence="4 5" key="3">
    <citation type="journal article" date="2017" name="G3 (Bethesda)">
        <title>Comparative analysis highlights variable genome content of wheat rusts and divergence of the mating loci.</title>
        <authorList>
            <person name="Cuomo C.A."/>
            <person name="Bakkeren G."/>
            <person name="Khalil H.B."/>
            <person name="Panwar V."/>
            <person name="Joly D."/>
            <person name="Linning R."/>
            <person name="Sakthikumar S."/>
            <person name="Song X."/>
            <person name="Adiconis X."/>
            <person name="Fan L."/>
            <person name="Goldberg J.M."/>
            <person name="Levin J.Z."/>
            <person name="Young S."/>
            <person name="Zeng Q."/>
            <person name="Anikster Y."/>
            <person name="Bruce M."/>
            <person name="Wang M."/>
            <person name="Yin C."/>
            <person name="McCallum B."/>
            <person name="Szabo L.J."/>
            <person name="Hulbert S."/>
            <person name="Chen X."/>
            <person name="Fellers J.P."/>
        </authorList>
    </citation>
    <scope>NUCLEOTIDE SEQUENCE</scope>
    <source>
        <strain evidence="4">isolate 1-1 / race 1 (BBBD)</strain>
        <strain evidence="5">Isolate 1-1 / race 1 (BBBD)</strain>
    </source>
</reference>
<keyword evidence="5" id="KW-1185">Reference proteome</keyword>
<evidence type="ECO:0000313" key="5">
    <source>
        <dbReference type="Proteomes" id="UP000005240"/>
    </source>
</evidence>
<dbReference type="OrthoDB" id="2506847at2759"/>
<evidence type="ECO:0000313" key="3">
    <source>
        <dbReference type="EMBL" id="OAV94631.1"/>
    </source>
</evidence>
<evidence type="ECO:0000313" key="4">
    <source>
        <dbReference type="EnsemblFungi" id="PTTG_12265-t43_2-p1"/>
    </source>
</evidence>
<reference evidence="3" key="1">
    <citation type="submission" date="2009-11" db="EMBL/GenBank/DDBJ databases">
        <authorList>
            <consortium name="The Broad Institute Genome Sequencing Platform"/>
            <person name="Ward D."/>
            <person name="Feldgarden M."/>
            <person name="Earl A."/>
            <person name="Young S.K."/>
            <person name="Zeng Q."/>
            <person name="Koehrsen M."/>
            <person name="Alvarado L."/>
            <person name="Berlin A."/>
            <person name="Bochicchio J."/>
            <person name="Borenstein D."/>
            <person name="Chapman S.B."/>
            <person name="Chen Z."/>
            <person name="Engels R."/>
            <person name="Freedman E."/>
            <person name="Gellesch M."/>
            <person name="Goldberg J."/>
            <person name="Griggs A."/>
            <person name="Gujja S."/>
            <person name="Heilman E."/>
            <person name="Heiman D."/>
            <person name="Hepburn T."/>
            <person name="Howarth C."/>
            <person name="Jen D."/>
            <person name="Larson L."/>
            <person name="Lewis B."/>
            <person name="Mehta T."/>
            <person name="Park D."/>
            <person name="Pearson M."/>
            <person name="Roberts A."/>
            <person name="Saif S."/>
            <person name="Shea T."/>
            <person name="Shenoy N."/>
            <person name="Sisk P."/>
            <person name="Stolte C."/>
            <person name="Sykes S."/>
            <person name="Thomson T."/>
            <person name="Walk T."/>
            <person name="White J."/>
            <person name="Yandava C."/>
            <person name="Izard J."/>
            <person name="Baranova O.V."/>
            <person name="Blanton J.M."/>
            <person name="Tanner A.C."/>
            <person name="Dewhirst F.E."/>
            <person name="Haas B."/>
            <person name="Nusbaum C."/>
            <person name="Birren B."/>
        </authorList>
    </citation>
    <scope>NUCLEOTIDE SEQUENCE [LARGE SCALE GENOMIC DNA]</scope>
    <source>
        <strain evidence="3">1-1 BBBD Race 1</strain>
    </source>
</reference>
<evidence type="ECO:0000256" key="1">
    <source>
        <dbReference type="SAM" id="MobiDB-lite"/>
    </source>
</evidence>
<dbReference type="STRING" id="630390.A0A180GQ12"/>
<feature type="domain" description="DUF6589" evidence="2">
    <location>
        <begin position="260"/>
        <end position="443"/>
    </location>
</feature>
<dbReference type="Proteomes" id="UP000005240">
    <property type="component" value="Unassembled WGS sequence"/>
</dbReference>
<organism evidence="3">
    <name type="scientific">Puccinia triticina (isolate 1-1 / race 1 (BBBD))</name>
    <name type="common">Brown leaf rust fungus</name>
    <dbReference type="NCBI Taxonomy" id="630390"/>
    <lineage>
        <taxon>Eukaryota</taxon>
        <taxon>Fungi</taxon>
        <taxon>Dikarya</taxon>
        <taxon>Basidiomycota</taxon>
        <taxon>Pucciniomycotina</taxon>
        <taxon>Pucciniomycetes</taxon>
        <taxon>Pucciniales</taxon>
        <taxon>Pucciniaceae</taxon>
        <taxon>Puccinia</taxon>
    </lineage>
</organism>
<feature type="region of interest" description="Disordered" evidence="1">
    <location>
        <begin position="74"/>
        <end position="107"/>
    </location>
</feature>
<sequence length="445" mass="49824">MYWKSFILSEAQQCIEKEGCFRDAIATGFYHPPKDIGPEFFEDSAKQSRSKLMRESMPFFYSLLMYKLTGTSNKTTGPNLPSEEDDCLSDASSDSESEESSSYSPAKRNKRCHSVATTICSAVSFISNRRRNGLQLANAVVMLACGVSERVGSYLHYIGLSASRKSAQRALQSLGRHAQQAIKKAAHVVEPVNFAPIICIDNVDFEEHIHSKSAERQSRMFHGTWGYLHRFDPVLLKTVDPEDLSLPAYKAAIAQSADMVVRPSLFLPTNEENIHFREVLKSQITTVLLRYIATPNDKDHLLPLVPPVIDQINPCVPDITTLKLMLASDNSAEGIGEVFESITKQLKLEKSDFFGRLQVFEGDLGTCLNIESLRAQRKPSRHVEDAFSNCFTLLGASHILWNFAQRLLLYHFGDNTDANDLGAWHCLEALNIPSKRPTAKNDFTL</sequence>
<gene>
    <name evidence="3" type="ORF">PTTG_12265</name>
</gene>